<feature type="domain" description="N-acetyltransferase" evidence="1">
    <location>
        <begin position="1"/>
        <end position="140"/>
    </location>
</feature>
<dbReference type="PROSITE" id="PS51186">
    <property type="entry name" value="GNAT"/>
    <property type="match status" value="1"/>
</dbReference>
<evidence type="ECO:0000313" key="2">
    <source>
        <dbReference type="EMBL" id="RWY53802.1"/>
    </source>
</evidence>
<dbReference type="InterPro" id="IPR000182">
    <property type="entry name" value="GNAT_dom"/>
</dbReference>
<dbReference type="EMBL" id="SBIW01000003">
    <property type="protein sequence ID" value="RWY53802.1"/>
    <property type="molecule type" value="Genomic_DNA"/>
</dbReference>
<dbReference type="InterPro" id="IPR053144">
    <property type="entry name" value="Acetyltransferase_Butenolide"/>
</dbReference>
<keyword evidence="2" id="KW-0808">Transferase</keyword>
<dbReference type="AlphaFoldDB" id="A0A444MQB4"/>
<dbReference type="RefSeq" id="WP_128533235.1">
    <property type="nucleotide sequence ID" value="NZ_SBIW01000003.1"/>
</dbReference>
<dbReference type="InterPro" id="IPR016181">
    <property type="entry name" value="Acyl_CoA_acyltransferase"/>
</dbReference>
<reference evidence="2 3" key="1">
    <citation type="submission" date="2019-01" db="EMBL/GenBank/DDBJ databases">
        <title>Mucilaginibacter antarcticum sp. nov., isolated from antarctic soil.</title>
        <authorList>
            <person name="Yan Y.-Q."/>
            <person name="Du Z.-J."/>
        </authorList>
    </citation>
    <scope>NUCLEOTIDE SEQUENCE [LARGE SCALE GENOMIC DNA]</scope>
    <source>
        <strain evidence="2 3">F01003</strain>
    </source>
</reference>
<dbReference type="Gene3D" id="3.40.630.30">
    <property type="match status" value="1"/>
</dbReference>
<dbReference type="GO" id="GO:0016747">
    <property type="term" value="F:acyltransferase activity, transferring groups other than amino-acyl groups"/>
    <property type="evidence" value="ECO:0007669"/>
    <property type="project" value="InterPro"/>
</dbReference>
<gene>
    <name evidence="2" type="ORF">EPL05_06950</name>
</gene>
<organism evidence="2 3">
    <name type="scientific">Mucilaginibacter gilvus</name>
    <dbReference type="NCBI Taxonomy" id="2305909"/>
    <lineage>
        <taxon>Bacteria</taxon>
        <taxon>Pseudomonadati</taxon>
        <taxon>Bacteroidota</taxon>
        <taxon>Sphingobacteriia</taxon>
        <taxon>Sphingobacteriales</taxon>
        <taxon>Sphingobacteriaceae</taxon>
        <taxon>Mucilaginibacter</taxon>
    </lineage>
</organism>
<accession>A0A444MQB4</accession>
<dbReference type="CDD" id="cd04301">
    <property type="entry name" value="NAT_SF"/>
    <property type="match status" value="1"/>
</dbReference>
<keyword evidence="3" id="KW-1185">Reference proteome</keyword>
<dbReference type="SUPFAM" id="SSF55729">
    <property type="entry name" value="Acyl-CoA N-acyltransferases (Nat)"/>
    <property type="match status" value="1"/>
</dbReference>
<evidence type="ECO:0000259" key="1">
    <source>
        <dbReference type="PROSITE" id="PS51186"/>
    </source>
</evidence>
<comment type="caution">
    <text evidence="2">The sequence shown here is derived from an EMBL/GenBank/DDBJ whole genome shotgun (WGS) entry which is preliminary data.</text>
</comment>
<name>A0A444MQB4_9SPHI</name>
<proteinExistence type="predicted"/>
<evidence type="ECO:0000313" key="3">
    <source>
        <dbReference type="Proteomes" id="UP000286701"/>
    </source>
</evidence>
<dbReference type="Proteomes" id="UP000286701">
    <property type="component" value="Unassembled WGS sequence"/>
</dbReference>
<sequence>MPAPEVTYQREEALDPAEYIDVMERSTLSERRPINDRPRIEAMCRHANLFVTARLDGKLVGIARSFTDFVFCTYLSCLAVDQAHQRQGIGIRLIKETKRHTPAAELILLAAPAAEGYYPKTGMTRFTHTFLLDNIDDLKV</sequence>
<dbReference type="PANTHER" id="PTHR43233:SF1">
    <property type="entry name" value="FAMILY N-ACETYLTRANSFERASE, PUTATIVE (AFU_ORTHOLOGUE AFUA_6G03350)-RELATED"/>
    <property type="match status" value="1"/>
</dbReference>
<protein>
    <submittedName>
        <fullName evidence="2">N-acetyltransferase</fullName>
    </submittedName>
</protein>
<dbReference type="PANTHER" id="PTHR43233">
    <property type="entry name" value="FAMILY N-ACETYLTRANSFERASE, PUTATIVE (AFU_ORTHOLOGUE AFUA_6G03350)-RELATED"/>
    <property type="match status" value="1"/>
</dbReference>
<dbReference type="Pfam" id="PF13673">
    <property type="entry name" value="Acetyltransf_10"/>
    <property type="match status" value="1"/>
</dbReference>
<dbReference type="OrthoDB" id="9775804at2"/>